<keyword evidence="3" id="KW-1185">Reference proteome</keyword>
<evidence type="ECO:0000313" key="2">
    <source>
        <dbReference type="EMBL" id="MEU8137002.1"/>
    </source>
</evidence>
<dbReference type="CDD" id="cd06193">
    <property type="entry name" value="siderophore_interacting"/>
    <property type="match status" value="1"/>
</dbReference>
<comment type="caution">
    <text evidence="2">The sequence shown here is derived from an EMBL/GenBank/DDBJ whole genome shotgun (WGS) entry which is preliminary data.</text>
</comment>
<dbReference type="RefSeq" id="WP_358358220.1">
    <property type="nucleotide sequence ID" value="NZ_JBEZFP010000077.1"/>
</dbReference>
<evidence type="ECO:0000259" key="1">
    <source>
        <dbReference type="PROSITE" id="PS51384"/>
    </source>
</evidence>
<proteinExistence type="predicted"/>
<dbReference type="InterPro" id="IPR039374">
    <property type="entry name" value="SIP_fam"/>
</dbReference>
<gene>
    <name evidence="2" type="ORF">AB0C36_26245</name>
</gene>
<dbReference type="SUPFAM" id="SSF63380">
    <property type="entry name" value="Riboflavin synthase domain-like"/>
    <property type="match status" value="1"/>
</dbReference>
<dbReference type="InterPro" id="IPR013113">
    <property type="entry name" value="SIP_FAD-bd"/>
</dbReference>
<dbReference type="Pfam" id="PF04954">
    <property type="entry name" value="SIP"/>
    <property type="match status" value="1"/>
</dbReference>
<dbReference type="InterPro" id="IPR017927">
    <property type="entry name" value="FAD-bd_FR_type"/>
</dbReference>
<reference evidence="2 3" key="1">
    <citation type="submission" date="2024-06" db="EMBL/GenBank/DDBJ databases">
        <title>The Natural Products Discovery Center: Release of the First 8490 Sequenced Strains for Exploring Actinobacteria Biosynthetic Diversity.</title>
        <authorList>
            <person name="Kalkreuter E."/>
            <person name="Kautsar S.A."/>
            <person name="Yang D."/>
            <person name="Bader C.D."/>
            <person name="Teijaro C.N."/>
            <person name="Fluegel L."/>
            <person name="Davis C.M."/>
            <person name="Simpson J.R."/>
            <person name="Lauterbach L."/>
            <person name="Steele A.D."/>
            <person name="Gui C."/>
            <person name="Meng S."/>
            <person name="Li G."/>
            <person name="Viehrig K."/>
            <person name="Ye F."/>
            <person name="Su P."/>
            <person name="Kiefer A.F."/>
            <person name="Nichols A."/>
            <person name="Cepeda A.J."/>
            <person name="Yan W."/>
            <person name="Fan B."/>
            <person name="Jiang Y."/>
            <person name="Adhikari A."/>
            <person name="Zheng C.-J."/>
            <person name="Schuster L."/>
            <person name="Cowan T.M."/>
            <person name="Smanski M.J."/>
            <person name="Chevrette M.G."/>
            <person name="De Carvalho L.P.S."/>
            <person name="Shen B."/>
        </authorList>
    </citation>
    <scope>NUCLEOTIDE SEQUENCE [LARGE SCALE GENOMIC DNA]</scope>
    <source>
        <strain evidence="2 3">NPDC048946</strain>
    </source>
</reference>
<dbReference type="PANTHER" id="PTHR30157:SF0">
    <property type="entry name" value="NADPH-DEPENDENT FERRIC-CHELATE REDUCTASE"/>
    <property type="match status" value="1"/>
</dbReference>
<accession>A0ABV3DP68</accession>
<dbReference type="Pfam" id="PF08021">
    <property type="entry name" value="FAD_binding_9"/>
    <property type="match status" value="1"/>
</dbReference>
<dbReference type="Proteomes" id="UP001551482">
    <property type="component" value="Unassembled WGS sequence"/>
</dbReference>
<dbReference type="Gene3D" id="3.40.50.80">
    <property type="entry name" value="Nucleotide-binding domain of ferredoxin-NADP reductase (FNR) module"/>
    <property type="match status" value="1"/>
</dbReference>
<dbReference type="InterPro" id="IPR007037">
    <property type="entry name" value="SIP_rossman_dom"/>
</dbReference>
<dbReference type="Gene3D" id="2.40.30.10">
    <property type="entry name" value="Translation factors"/>
    <property type="match status" value="1"/>
</dbReference>
<dbReference type="EMBL" id="JBEZFP010000077">
    <property type="protein sequence ID" value="MEU8137002.1"/>
    <property type="molecule type" value="Genomic_DNA"/>
</dbReference>
<dbReference type="PROSITE" id="PS51384">
    <property type="entry name" value="FAD_FR"/>
    <property type="match status" value="1"/>
</dbReference>
<protein>
    <submittedName>
        <fullName evidence="2">Siderophore-interacting protein</fullName>
    </submittedName>
</protein>
<dbReference type="InterPro" id="IPR017938">
    <property type="entry name" value="Riboflavin_synthase-like_b-brl"/>
</dbReference>
<dbReference type="InterPro" id="IPR039261">
    <property type="entry name" value="FNR_nucleotide-bd"/>
</dbReference>
<evidence type="ECO:0000313" key="3">
    <source>
        <dbReference type="Proteomes" id="UP001551482"/>
    </source>
</evidence>
<feature type="domain" description="FAD-binding FR-type" evidence="1">
    <location>
        <begin position="34"/>
        <end position="156"/>
    </location>
</feature>
<name>A0ABV3DP68_9ACTN</name>
<dbReference type="PANTHER" id="PTHR30157">
    <property type="entry name" value="FERRIC REDUCTASE, NADPH-DEPENDENT"/>
    <property type="match status" value="1"/>
</dbReference>
<organism evidence="2 3">
    <name type="scientific">Streptodolium elevatio</name>
    <dbReference type="NCBI Taxonomy" id="3157996"/>
    <lineage>
        <taxon>Bacteria</taxon>
        <taxon>Bacillati</taxon>
        <taxon>Actinomycetota</taxon>
        <taxon>Actinomycetes</taxon>
        <taxon>Kitasatosporales</taxon>
        <taxon>Streptomycetaceae</taxon>
        <taxon>Streptodolium</taxon>
    </lineage>
</organism>
<sequence>MIGSAVLIERDNPGPRVAAHHADGEGIAKIGYPIHIRTVTLLRKEYVTSSILRLTVGGPGLEGFHSYQCDDHFKIVFPDPDGTLRLPVPDDEQSLTWPKPSPVSRRYTARRYDAGAREMDIDFVVHPGGVASDWAVAAEPGDDVAIAGPPGAKAFPHNYDHYLFAVDTTALPAAARWLEESPRDVSAHLVVETGHRDEHRYPLAERPGVEVVWLTRGDTSGLAGTVRELPLPAGRVFLFAAGEADDIKPLRAWAKDRLDALFTGYWRRGVAGLED</sequence>